<accession>A0A7W7AMI0</accession>
<dbReference type="RefSeq" id="WP_184116130.1">
    <property type="nucleotide sequence ID" value="NZ_JACHNY010000006.1"/>
</dbReference>
<gene>
    <name evidence="1" type="ORF">GGQ96_003016</name>
</gene>
<organism evidence="1 2">
    <name type="scientific">Sphingomonas abaci</name>
    <dbReference type="NCBI Taxonomy" id="237611"/>
    <lineage>
        <taxon>Bacteria</taxon>
        <taxon>Pseudomonadati</taxon>
        <taxon>Pseudomonadota</taxon>
        <taxon>Alphaproteobacteria</taxon>
        <taxon>Sphingomonadales</taxon>
        <taxon>Sphingomonadaceae</taxon>
        <taxon>Sphingomonas</taxon>
    </lineage>
</organism>
<reference evidence="1 2" key="1">
    <citation type="submission" date="2020-08" db="EMBL/GenBank/DDBJ databases">
        <title>Genomic Encyclopedia of Type Strains, Phase IV (KMG-IV): sequencing the most valuable type-strain genomes for metagenomic binning, comparative biology and taxonomic classification.</title>
        <authorList>
            <person name="Goeker M."/>
        </authorList>
    </citation>
    <scope>NUCLEOTIDE SEQUENCE [LARGE SCALE GENOMIC DNA]</scope>
    <source>
        <strain evidence="1 2">DSM 15867</strain>
    </source>
</reference>
<name>A0A7W7AMI0_9SPHN</name>
<dbReference type="EMBL" id="JACHNY010000006">
    <property type="protein sequence ID" value="MBB4618870.1"/>
    <property type="molecule type" value="Genomic_DNA"/>
</dbReference>
<proteinExistence type="predicted"/>
<protein>
    <submittedName>
        <fullName evidence="1">Glyceraldehyde-3-phosphate dehydrogenase/erythrose-4-phosphate dehydrogenase</fullName>
    </submittedName>
</protein>
<dbReference type="AlphaFoldDB" id="A0A7W7AMI0"/>
<keyword evidence="2" id="KW-1185">Reference proteome</keyword>
<sequence length="56" mass="6058">MSKIPLSGPRPFCSVVRAVAATDARADGMRVDRRRQAKAIMLSLIILSHAAEAVRP</sequence>
<evidence type="ECO:0000313" key="1">
    <source>
        <dbReference type="EMBL" id="MBB4618870.1"/>
    </source>
</evidence>
<comment type="caution">
    <text evidence="1">The sequence shown here is derived from an EMBL/GenBank/DDBJ whole genome shotgun (WGS) entry which is preliminary data.</text>
</comment>
<evidence type="ECO:0000313" key="2">
    <source>
        <dbReference type="Proteomes" id="UP000574769"/>
    </source>
</evidence>
<dbReference type="Proteomes" id="UP000574769">
    <property type="component" value="Unassembled WGS sequence"/>
</dbReference>